<dbReference type="EMBL" id="CP002879">
    <property type="protein sequence ID" value="AEI81553.1"/>
    <property type="molecule type" value="Genomic_DNA"/>
</dbReference>
<name>F8GVJ4_CUPNN</name>
<dbReference type="GO" id="GO:0005737">
    <property type="term" value="C:cytoplasm"/>
    <property type="evidence" value="ECO:0007669"/>
    <property type="project" value="TreeGrafter"/>
</dbReference>
<dbReference type="RefSeq" id="WP_013958611.1">
    <property type="nucleotide sequence ID" value="NC_015727.1"/>
</dbReference>
<dbReference type="PANTHER" id="PTHR13847:SF289">
    <property type="entry name" value="GLYCINE OXIDASE"/>
    <property type="match status" value="1"/>
</dbReference>
<gene>
    <name evidence="3" type="primary">dadA1</name>
    <name evidence="3" type="ordered locus">CNE_BB1p01260</name>
</gene>
<dbReference type="HOGENOM" id="CLU_007884_9_0_4"/>
<dbReference type="EC" id="1.4.99.1" evidence="3"/>
<dbReference type="KEGG" id="cnc:CNE_BB1p01260"/>
<sequence length="415" mass="45707">MDADVVVIGAGIVGVSVGIHLAQRGRRVVVIDRRLPGEETSHGNAGLIERASVVPYAFPRDLLTIVRYATNRQTAMRYDTRSLPSFAPWLFRYWRESAPARLARASADMLPLVANSVTEHDKLIELGGLGGLVKPDGWIEAYRTEAALERRLQVCRALGDAHGLAMAALDQRGLEATEPGLGPGFIGGIHWIDPRSVTDPGRLTQGYARLFESLGGRIERDTVQALSKRAEGWQVRLQAGGDMLAAEVVVAQGPWSTELIAPLGYRIPLRPKRGYHMHYQAETRHPQRYPIADAEVGYVVAPMQRGLRLTTGVEVTSPSRPPTTIQLDRAERQAKPIFGLGRRLDDEPWMGNRPCTPDMRPVIGPASRHLGLWFAFGHNHHGLTLGPVTGRLLAEMMTGEKPFTDPTPYRPARFG</sequence>
<geneLocation type="plasmid" evidence="3 4">
    <name>pBB1</name>
</geneLocation>
<evidence type="ECO:0000313" key="4">
    <source>
        <dbReference type="Proteomes" id="UP000006798"/>
    </source>
</evidence>
<dbReference type="Pfam" id="PF01266">
    <property type="entry name" value="DAO"/>
    <property type="match status" value="1"/>
</dbReference>
<dbReference type="GeneID" id="34312601"/>
<keyword evidence="1 3" id="KW-0560">Oxidoreductase</keyword>
<dbReference type="InterPro" id="IPR006076">
    <property type="entry name" value="FAD-dep_OxRdtase"/>
</dbReference>
<dbReference type="Gene3D" id="3.50.50.60">
    <property type="entry name" value="FAD/NAD(P)-binding domain"/>
    <property type="match status" value="2"/>
</dbReference>
<dbReference type="AlphaFoldDB" id="F8GVJ4"/>
<organism evidence="3 4">
    <name type="scientific">Cupriavidus necator (strain ATCC 43291 / DSM 13513 / CCUG 52238 / LMG 8453 / N-1)</name>
    <name type="common">Ralstonia eutropha</name>
    <dbReference type="NCBI Taxonomy" id="1042878"/>
    <lineage>
        <taxon>Bacteria</taxon>
        <taxon>Pseudomonadati</taxon>
        <taxon>Pseudomonadota</taxon>
        <taxon>Betaproteobacteria</taxon>
        <taxon>Burkholderiales</taxon>
        <taxon>Burkholderiaceae</taxon>
        <taxon>Cupriavidus</taxon>
    </lineage>
</organism>
<dbReference type="InterPro" id="IPR036188">
    <property type="entry name" value="FAD/NAD-bd_sf"/>
</dbReference>
<evidence type="ECO:0000313" key="3">
    <source>
        <dbReference type="EMBL" id="AEI81553.1"/>
    </source>
</evidence>
<protein>
    <submittedName>
        <fullName evidence="3">D-amino acid dehydrogenase small subunit</fullName>
        <ecNumber evidence="3">1.4.99.1</ecNumber>
    </submittedName>
</protein>
<keyword evidence="3" id="KW-0614">Plasmid</keyword>
<evidence type="ECO:0000256" key="1">
    <source>
        <dbReference type="ARBA" id="ARBA00023002"/>
    </source>
</evidence>
<reference evidence="3 4" key="1">
    <citation type="journal article" date="2011" name="J. Bacteriol.">
        <title>Complete genome sequence of the type strain Cupriavidus necator N-1.</title>
        <authorList>
            <person name="Poehlein A."/>
            <person name="Kusian B."/>
            <person name="Friedrich B."/>
            <person name="Daniel R."/>
            <person name="Bowien B."/>
        </authorList>
    </citation>
    <scope>NUCLEOTIDE SEQUENCE [LARGE SCALE GENOMIC DNA]</scope>
    <source>
        <strain evidence="4">ATCC 43291 / DSM 13513 / CCUG 52238 / LMG 8453 / N-1</strain>
        <plasmid evidence="3 4">pBB1</plasmid>
    </source>
</reference>
<dbReference type="SUPFAM" id="SSF51905">
    <property type="entry name" value="FAD/NAD(P)-binding domain"/>
    <property type="match status" value="1"/>
</dbReference>
<dbReference type="Proteomes" id="UP000006798">
    <property type="component" value="Plasmid pBB1"/>
</dbReference>
<dbReference type="Gene3D" id="3.30.9.10">
    <property type="entry name" value="D-Amino Acid Oxidase, subunit A, domain 2"/>
    <property type="match status" value="1"/>
</dbReference>
<proteinExistence type="predicted"/>
<dbReference type="GO" id="GO:0016491">
    <property type="term" value="F:oxidoreductase activity"/>
    <property type="evidence" value="ECO:0007669"/>
    <property type="project" value="UniProtKB-KW"/>
</dbReference>
<dbReference type="PANTHER" id="PTHR13847">
    <property type="entry name" value="SARCOSINE DEHYDROGENASE-RELATED"/>
    <property type="match status" value="1"/>
</dbReference>
<evidence type="ECO:0000259" key="2">
    <source>
        <dbReference type="Pfam" id="PF01266"/>
    </source>
</evidence>
<dbReference type="SUPFAM" id="SSF54373">
    <property type="entry name" value="FAD-linked reductases, C-terminal domain"/>
    <property type="match status" value="1"/>
</dbReference>
<accession>F8GVJ4</accession>
<feature type="domain" description="FAD dependent oxidoreductase" evidence="2">
    <location>
        <begin position="4"/>
        <end position="396"/>
    </location>
</feature>